<evidence type="ECO:0000313" key="1">
    <source>
        <dbReference type="EMBL" id="QJA66658.1"/>
    </source>
</evidence>
<proteinExistence type="predicted"/>
<accession>A0A6M3JBG0</accession>
<name>A0A6M3JBG0_9ZZZZ</name>
<organism evidence="1">
    <name type="scientific">viral metagenome</name>
    <dbReference type="NCBI Taxonomy" id="1070528"/>
    <lineage>
        <taxon>unclassified sequences</taxon>
        <taxon>metagenomes</taxon>
        <taxon>organismal metagenomes</taxon>
    </lineage>
</organism>
<dbReference type="AlphaFoldDB" id="A0A6M3JBG0"/>
<gene>
    <name evidence="1" type="ORF">MM415B00340_0042</name>
</gene>
<dbReference type="EMBL" id="MT141558">
    <property type="protein sequence ID" value="QJA66658.1"/>
    <property type="molecule type" value="Genomic_DNA"/>
</dbReference>
<reference evidence="1" key="1">
    <citation type="submission" date="2020-03" db="EMBL/GenBank/DDBJ databases">
        <title>The deep terrestrial virosphere.</title>
        <authorList>
            <person name="Holmfeldt K."/>
            <person name="Nilsson E."/>
            <person name="Simone D."/>
            <person name="Lopez-Fernandez M."/>
            <person name="Wu X."/>
            <person name="de Brujin I."/>
            <person name="Lundin D."/>
            <person name="Andersson A."/>
            <person name="Bertilsson S."/>
            <person name="Dopson M."/>
        </authorList>
    </citation>
    <scope>NUCLEOTIDE SEQUENCE</scope>
    <source>
        <strain evidence="1">MM415B00340</strain>
    </source>
</reference>
<protein>
    <submittedName>
        <fullName evidence="1">Uncharacterized protein</fullName>
    </submittedName>
</protein>
<sequence length="76" mass="9105">MFIRSTPGFWPDFYACREDNIVETINRMLKEHAKDYPNTCCIGFTITRKESLIKIWPKVRCSKFIMDFYTGEKKED</sequence>